<evidence type="ECO:0000313" key="7">
    <source>
        <dbReference type="Proteomes" id="UP000267017"/>
    </source>
</evidence>
<sequence length="244" mass="27498">MGGISVFKNKTANRWYSISSMVLIITGAAFILYEPIVNNWIIPRHLAKMYETNLGAEGIRQNVIAINTQREETITRNFDFSEVENLDAFDITASIQTENVIGGIYIPSTGINLPILHGATNENLKVASATLKPDQVMGEGNYAIAAHNSRNPDKMFGSLRYVELGDEMYITDKNKVYKYTMVHQEVVMPERVDVIEDVENKTLLTLVSCYSWDGSDRLIVTGELTEVIEYTDAEQEIYDVFQPL</sequence>
<accession>A0A3P3U5W7</accession>
<evidence type="ECO:0000256" key="1">
    <source>
        <dbReference type="ARBA" id="ARBA00022670"/>
    </source>
</evidence>
<dbReference type="Gene3D" id="2.40.260.10">
    <property type="entry name" value="Sortase"/>
    <property type="match status" value="1"/>
</dbReference>
<dbReference type="InterPro" id="IPR042007">
    <property type="entry name" value="Sortase_A"/>
</dbReference>
<dbReference type="InterPro" id="IPR005754">
    <property type="entry name" value="Sortase"/>
</dbReference>
<feature type="transmembrane region" description="Helical" evidence="5">
    <location>
        <begin position="15"/>
        <end position="33"/>
    </location>
</feature>
<keyword evidence="2" id="KW-0378">Hydrolase</keyword>
<evidence type="ECO:0000256" key="3">
    <source>
        <dbReference type="ARBA" id="ARBA00022807"/>
    </source>
</evidence>
<evidence type="ECO:0000256" key="5">
    <source>
        <dbReference type="SAM" id="Phobius"/>
    </source>
</evidence>
<dbReference type="AlphaFoldDB" id="A0A3P3U5W7"/>
<dbReference type="EMBL" id="RRCN01000001">
    <property type="protein sequence ID" value="RRJ65136.1"/>
    <property type="molecule type" value="Genomic_DNA"/>
</dbReference>
<name>A0A3P3U5W7_9BACL</name>
<feature type="active site" description="Acyl-thioester intermediate" evidence="4">
    <location>
        <position position="209"/>
    </location>
</feature>
<keyword evidence="7" id="KW-1185">Reference proteome</keyword>
<proteinExistence type="predicted"/>
<dbReference type="NCBIfam" id="TIGR01076">
    <property type="entry name" value="sortase_fam"/>
    <property type="match status" value="1"/>
</dbReference>
<keyword evidence="5" id="KW-0812">Transmembrane</keyword>
<keyword evidence="3" id="KW-0788">Thiol protease</keyword>
<dbReference type="Pfam" id="PF04203">
    <property type="entry name" value="Sortase"/>
    <property type="match status" value="1"/>
</dbReference>
<evidence type="ECO:0000256" key="2">
    <source>
        <dbReference type="ARBA" id="ARBA00022801"/>
    </source>
</evidence>
<dbReference type="OrthoDB" id="154054at2"/>
<dbReference type="GO" id="GO:0008234">
    <property type="term" value="F:cysteine-type peptidase activity"/>
    <property type="evidence" value="ECO:0007669"/>
    <property type="project" value="UniProtKB-KW"/>
</dbReference>
<feature type="active site" description="Proton donor/acceptor" evidence="4">
    <location>
        <position position="147"/>
    </location>
</feature>
<keyword evidence="5" id="KW-1133">Transmembrane helix</keyword>
<evidence type="ECO:0000256" key="4">
    <source>
        <dbReference type="PIRSR" id="PIRSR605754-1"/>
    </source>
</evidence>
<dbReference type="CDD" id="cd06165">
    <property type="entry name" value="Sortase_A"/>
    <property type="match status" value="1"/>
</dbReference>
<keyword evidence="1" id="KW-0645">Protease</keyword>
<keyword evidence="5" id="KW-0472">Membrane</keyword>
<protein>
    <submittedName>
        <fullName evidence="6">Class A sortase</fullName>
    </submittedName>
</protein>
<comment type="caution">
    <text evidence="6">The sequence shown here is derived from an EMBL/GenBank/DDBJ whole genome shotgun (WGS) entry which is preliminary data.</text>
</comment>
<gene>
    <name evidence="6" type="ORF">EHV15_21115</name>
</gene>
<dbReference type="Proteomes" id="UP000267017">
    <property type="component" value="Unassembled WGS sequence"/>
</dbReference>
<evidence type="ECO:0000313" key="6">
    <source>
        <dbReference type="EMBL" id="RRJ65136.1"/>
    </source>
</evidence>
<reference evidence="6 7" key="1">
    <citation type="submission" date="2018-11" db="EMBL/GenBank/DDBJ databases">
        <title>Genome sequencing of Paenibacillus sp. KCOM 3021 (= ChDC PVNT-B20).</title>
        <authorList>
            <person name="Kook J.-K."/>
            <person name="Park S.-N."/>
            <person name="Lim Y.K."/>
        </authorList>
    </citation>
    <scope>NUCLEOTIDE SEQUENCE [LARGE SCALE GENOMIC DNA]</scope>
    <source>
        <strain evidence="6 7">KCOM 3021</strain>
    </source>
</reference>
<organism evidence="6 7">
    <name type="scientific">Paenibacillus oralis</name>
    <dbReference type="NCBI Taxonomy" id="2490856"/>
    <lineage>
        <taxon>Bacteria</taxon>
        <taxon>Bacillati</taxon>
        <taxon>Bacillota</taxon>
        <taxon>Bacilli</taxon>
        <taxon>Bacillales</taxon>
        <taxon>Paenibacillaceae</taxon>
        <taxon>Paenibacillus</taxon>
    </lineage>
</organism>
<dbReference type="InterPro" id="IPR023365">
    <property type="entry name" value="Sortase_dom-sf"/>
</dbReference>
<dbReference type="SUPFAM" id="SSF63817">
    <property type="entry name" value="Sortase"/>
    <property type="match status" value="1"/>
</dbReference>
<dbReference type="GO" id="GO:0006508">
    <property type="term" value="P:proteolysis"/>
    <property type="evidence" value="ECO:0007669"/>
    <property type="project" value="UniProtKB-KW"/>
</dbReference>